<dbReference type="AlphaFoldDB" id="A0A9X2FFU2"/>
<reference evidence="6" key="1">
    <citation type="submission" date="2022-06" db="EMBL/GenBank/DDBJ databases">
        <title>Aeoliella straminimaris, a novel planctomycete from sediments.</title>
        <authorList>
            <person name="Vitorino I.R."/>
            <person name="Lage O.M."/>
        </authorList>
    </citation>
    <scope>NUCLEOTIDE SEQUENCE</scope>
    <source>
        <strain evidence="6">ICT_H6.2</strain>
    </source>
</reference>
<dbReference type="InterPro" id="IPR013324">
    <property type="entry name" value="RNA_pol_sigma_r3/r4-like"/>
</dbReference>
<accession>A0A9X2FFU2</accession>
<evidence type="ECO:0000313" key="6">
    <source>
        <dbReference type="EMBL" id="MCO6047468.1"/>
    </source>
</evidence>
<dbReference type="InterPro" id="IPR039425">
    <property type="entry name" value="RNA_pol_sigma-70-like"/>
</dbReference>
<proteinExistence type="inferred from homology"/>
<keyword evidence="4" id="KW-0804">Transcription</keyword>
<dbReference type="Pfam" id="PF04542">
    <property type="entry name" value="Sigma70_r2"/>
    <property type="match status" value="1"/>
</dbReference>
<dbReference type="InterPro" id="IPR007627">
    <property type="entry name" value="RNA_pol_sigma70_r2"/>
</dbReference>
<dbReference type="Proteomes" id="UP001155241">
    <property type="component" value="Unassembled WGS sequence"/>
</dbReference>
<dbReference type="Gene3D" id="1.10.10.10">
    <property type="entry name" value="Winged helix-like DNA-binding domain superfamily/Winged helix DNA-binding domain"/>
    <property type="match status" value="1"/>
</dbReference>
<dbReference type="NCBIfam" id="TIGR02937">
    <property type="entry name" value="sigma70-ECF"/>
    <property type="match status" value="1"/>
</dbReference>
<dbReference type="RefSeq" id="WP_252855578.1">
    <property type="nucleotide sequence ID" value="NZ_JAMXLR010000092.1"/>
</dbReference>
<dbReference type="NCBIfam" id="TIGR02989">
    <property type="entry name" value="Sig-70_gvs1"/>
    <property type="match status" value="1"/>
</dbReference>
<feature type="domain" description="RNA polymerase sigma-70 region 2" evidence="5">
    <location>
        <begin position="14"/>
        <end position="81"/>
    </location>
</feature>
<dbReference type="InterPro" id="IPR014284">
    <property type="entry name" value="RNA_pol_sigma-70_dom"/>
</dbReference>
<dbReference type="Gene3D" id="1.10.1740.10">
    <property type="match status" value="1"/>
</dbReference>
<evidence type="ECO:0000313" key="7">
    <source>
        <dbReference type="Proteomes" id="UP001155241"/>
    </source>
</evidence>
<dbReference type="SUPFAM" id="SSF88946">
    <property type="entry name" value="Sigma2 domain of RNA polymerase sigma factors"/>
    <property type="match status" value="1"/>
</dbReference>
<dbReference type="EMBL" id="JAMXLR010000092">
    <property type="protein sequence ID" value="MCO6047468.1"/>
    <property type="molecule type" value="Genomic_DNA"/>
</dbReference>
<protein>
    <submittedName>
        <fullName evidence="6">Sigma-70 family RNA polymerase sigma factor</fullName>
    </submittedName>
</protein>
<dbReference type="InterPro" id="IPR013325">
    <property type="entry name" value="RNA_pol_sigma_r2"/>
</dbReference>
<dbReference type="InterPro" id="IPR014331">
    <property type="entry name" value="RNA_pol_sigma70_ECF_RHOBA"/>
</dbReference>
<comment type="caution">
    <text evidence="6">The sequence shown here is derived from an EMBL/GenBank/DDBJ whole genome shotgun (WGS) entry which is preliminary data.</text>
</comment>
<keyword evidence="7" id="KW-1185">Reference proteome</keyword>
<dbReference type="SUPFAM" id="SSF88659">
    <property type="entry name" value="Sigma3 and sigma4 domains of RNA polymerase sigma factors"/>
    <property type="match status" value="1"/>
</dbReference>
<dbReference type="PANTHER" id="PTHR43133:SF51">
    <property type="entry name" value="RNA POLYMERASE SIGMA FACTOR"/>
    <property type="match status" value="1"/>
</dbReference>
<evidence type="ECO:0000256" key="1">
    <source>
        <dbReference type="ARBA" id="ARBA00010641"/>
    </source>
</evidence>
<dbReference type="InterPro" id="IPR036388">
    <property type="entry name" value="WH-like_DNA-bd_sf"/>
</dbReference>
<dbReference type="GO" id="GO:0016987">
    <property type="term" value="F:sigma factor activity"/>
    <property type="evidence" value="ECO:0007669"/>
    <property type="project" value="UniProtKB-KW"/>
</dbReference>
<dbReference type="GO" id="GO:0006352">
    <property type="term" value="P:DNA-templated transcription initiation"/>
    <property type="evidence" value="ECO:0007669"/>
    <property type="project" value="InterPro"/>
</dbReference>
<evidence type="ECO:0000256" key="4">
    <source>
        <dbReference type="ARBA" id="ARBA00023163"/>
    </source>
</evidence>
<sequence>MSLSPDQTATFIRLLREHETQLIVYVRALMPSLSEAEDVIQETRIRLWEQFEQFEPGSNFGAWACTIARYFVMTHYTKQGRDRLRFSSEAMERIAAEVDRASQVTDARIEVLPKCISELSESNKQLLAMCYSGNHQIQEVAKLLDRTVNATYLALSRIRRSLRSCVERRIA</sequence>
<gene>
    <name evidence="6" type="ORF">NG895_26490</name>
</gene>
<keyword evidence="3" id="KW-0731">Sigma factor</keyword>
<comment type="similarity">
    <text evidence="1">Belongs to the sigma-70 factor family. ECF subfamily.</text>
</comment>
<evidence type="ECO:0000259" key="5">
    <source>
        <dbReference type="Pfam" id="PF04542"/>
    </source>
</evidence>
<evidence type="ECO:0000256" key="2">
    <source>
        <dbReference type="ARBA" id="ARBA00023015"/>
    </source>
</evidence>
<keyword evidence="2" id="KW-0805">Transcription regulation</keyword>
<evidence type="ECO:0000256" key="3">
    <source>
        <dbReference type="ARBA" id="ARBA00023082"/>
    </source>
</evidence>
<name>A0A9X2FFU2_9BACT</name>
<dbReference type="PANTHER" id="PTHR43133">
    <property type="entry name" value="RNA POLYMERASE ECF-TYPE SIGMA FACTO"/>
    <property type="match status" value="1"/>
</dbReference>
<organism evidence="6 7">
    <name type="scientific">Aeoliella straminimaris</name>
    <dbReference type="NCBI Taxonomy" id="2954799"/>
    <lineage>
        <taxon>Bacteria</taxon>
        <taxon>Pseudomonadati</taxon>
        <taxon>Planctomycetota</taxon>
        <taxon>Planctomycetia</taxon>
        <taxon>Pirellulales</taxon>
        <taxon>Lacipirellulaceae</taxon>
        <taxon>Aeoliella</taxon>
    </lineage>
</organism>